<sequence>MFDYENNFDEFMMRLNTQNAIGIWWALGLSDDDTKSMTIREKFAKFKKFFEYAIFHNRIIEYDLKNQRAIFSGDEPDVVFDRIFVDFPLNKLPDHGGDRERAFLEYMYTKFDGWAVLNEGTTLCIPD</sequence>
<organism evidence="1 2">
    <name type="scientific">Nguyenibacter vanlangensis</name>
    <dbReference type="NCBI Taxonomy" id="1216886"/>
    <lineage>
        <taxon>Bacteria</taxon>
        <taxon>Pseudomonadati</taxon>
        <taxon>Pseudomonadota</taxon>
        <taxon>Alphaproteobacteria</taxon>
        <taxon>Acetobacterales</taxon>
        <taxon>Acetobacteraceae</taxon>
        <taxon>Nguyenibacter</taxon>
    </lineage>
</organism>
<evidence type="ECO:0000313" key="2">
    <source>
        <dbReference type="Proteomes" id="UP000534870"/>
    </source>
</evidence>
<dbReference type="Proteomes" id="UP000534870">
    <property type="component" value="Unassembled WGS sequence"/>
</dbReference>
<dbReference type="RefSeq" id="WP_176639439.1">
    <property type="nucleotide sequence ID" value="NZ_JABXXP010000062.1"/>
</dbReference>
<proteinExistence type="predicted"/>
<name>A0A7Y7M6G1_9PROT</name>
<gene>
    <name evidence="1" type="ORF">HUK84_05865</name>
</gene>
<evidence type="ECO:0000313" key="1">
    <source>
        <dbReference type="EMBL" id="NVN10676.1"/>
    </source>
</evidence>
<protein>
    <submittedName>
        <fullName evidence="1">Uncharacterized protein</fullName>
    </submittedName>
</protein>
<accession>A0A7Y7M6G1</accession>
<comment type="caution">
    <text evidence="1">The sequence shown here is derived from an EMBL/GenBank/DDBJ whole genome shotgun (WGS) entry which is preliminary data.</text>
</comment>
<reference evidence="1 2" key="1">
    <citation type="submission" date="2020-06" db="EMBL/GenBank/DDBJ databases">
        <title>Description of novel acetic acid bacteria.</title>
        <authorList>
            <person name="Sombolestani A."/>
        </authorList>
    </citation>
    <scope>NUCLEOTIDE SEQUENCE [LARGE SCALE GENOMIC DNA]</scope>
    <source>
        <strain evidence="1 2">LMG 31431</strain>
    </source>
</reference>
<dbReference type="EMBL" id="JABXXP010000062">
    <property type="protein sequence ID" value="NVN10676.1"/>
    <property type="molecule type" value="Genomic_DNA"/>
</dbReference>
<dbReference type="AlphaFoldDB" id="A0A7Y7M6G1"/>